<dbReference type="NCBIfam" id="TIGR01509">
    <property type="entry name" value="HAD-SF-IA-v3"/>
    <property type="match status" value="1"/>
</dbReference>
<sequence length="223" mass="24507">MDQRPSGQGLELIIFDCDGTLVDTETAGVEVDRRVLADFGWELTTVEVSARFRGQSHQYFQDQIEQHVGHSLPEGWEWAYRDWYHAILDDVTSMPGAREVLSTLAETRICVASNGSRSATQEKLDRAGLSSYFAGSVFSAEDVEAGKPAPDLFHYSARKCDARPDRCLVVEDSASGIEAALSAGMFGVGVRHLNPHADRLESYGVPMIDTLFDLPALIATWAP</sequence>
<dbReference type="InterPro" id="IPR023198">
    <property type="entry name" value="PGP-like_dom2"/>
</dbReference>
<dbReference type="SFLD" id="SFLDS00003">
    <property type="entry name" value="Haloacid_Dehalogenase"/>
    <property type="match status" value="1"/>
</dbReference>
<keyword evidence="2" id="KW-1185">Reference proteome</keyword>
<reference evidence="2" key="1">
    <citation type="submission" date="2016-10" db="EMBL/GenBank/DDBJ databases">
        <authorList>
            <person name="Varghese N."/>
            <person name="Submissions S."/>
        </authorList>
    </citation>
    <scope>NUCLEOTIDE SEQUENCE [LARGE SCALE GENOMIC DNA]</scope>
    <source>
        <strain evidence="2">DSM 22951</strain>
    </source>
</reference>
<dbReference type="SUPFAM" id="SSF56784">
    <property type="entry name" value="HAD-like"/>
    <property type="match status" value="1"/>
</dbReference>
<evidence type="ECO:0000313" key="1">
    <source>
        <dbReference type="EMBL" id="SSA59001.1"/>
    </source>
</evidence>
<proteinExistence type="predicted"/>
<dbReference type="AlphaFoldDB" id="A0A2Y9BNU8"/>
<accession>A0A2Y9BNU8</accession>
<name>A0A2Y9BNU8_9MICO</name>
<dbReference type="SFLD" id="SFLDG01135">
    <property type="entry name" value="C1.5.6:_HAD__Beta-PGM__Phospha"/>
    <property type="match status" value="1"/>
</dbReference>
<dbReference type="PANTHER" id="PTHR18901:SF38">
    <property type="entry name" value="PSEUDOURIDINE-5'-PHOSPHATASE"/>
    <property type="match status" value="1"/>
</dbReference>
<dbReference type="Gene3D" id="1.10.150.240">
    <property type="entry name" value="Putative phosphatase, domain 2"/>
    <property type="match status" value="1"/>
</dbReference>
<dbReference type="InterPro" id="IPR006439">
    <property type="entry name" value="HAD-SF_hydro_IA"/>
</dbReference>
<evidence type="ECO:0000313" key="2">
    <source>
        <dbReference type="Proteomes" id="UP000250028"/>
    </source>
</evidence>
<dbReference type="InterPro" id="IPR023214">
    <property type="entry name" value="HAD_sf"/>
</dbReference>
<dbReference type="Gene3D" id="3.40.50.1000">
    <property type="entry name" value="HAD superfamily/HAD-like"/>
    <property type="match status" value="1"/>
</dbReference>
<dbReference type="SFLD" id="SFLDG01129">
    <property type="entry name" value="C1.5:_HAD__Beta-PGM__Phosphata"/>
    <property type="match status" value="1"/>
</dbReference>
<protein>
    <submittedName>
        <fullName evidence="1">Haloacid dehalogenase superfamily, subfamily IA, variant 3 with third motif having DD or ED/haloacid dehalogenase superfamily, subfamily IA, variant 1 with third motif having Dx(3-4)D or Dx(3-4)E</fullName>
    </submittedName>
</protein>
<dbReference type="PANTHER" id="PTHR18901">
    <property type="entry name" value="2-DEOXYGLUCOSE-6-PHOSPHATE PHOSPHATASE 2"/>
    <property type="match status" value="1"/>
</dbReference>
<dbReference type="NCBIfam" id="TIGR01549">
    <property type="entry name" value="HAD-SF-IA-v1"/>
    <property type="match status" value="1"/>
</dbReference>
<dbReference type="InterPro" id="IPR036412">
    <property type="entry name" value="HAD-like_sf"/>
</dbReference>
<dbReference type="Proteomes" id="UP000250028">
    <property type="component" value="Unassembled WGS sequence"/>
</dbReference>
<gene>
    <name evidence="1" type="ORF">SAMN04489750_3806</name>
</gene>
<organism evidence="1 2">
    <name type="scientific">Branchiibius hedensis</name>
    <dbReference type="NCBI Taxonomy" id="672460"/>
    <lineage>
        <taxon>Bacteria</taxon>
        <taxon>Bacillati</taxon>
        <taxon>Actinomycetota</taxon>
        <taxon>Actinomycetes</taxon>
        <taxon>Micrococcales</taxon>
        <taxon>Dermacoccaceae</taxon>
        <taxon>Branchiibius</taxon>
    </lineage>
</organism>
<dbReference type="EMBL" id="UESZ01000002">
    <property type="protein sequence ID" value="SSA59001.1"/>
    <property type="molecule type" value="Genomic_DNA"/>
</dbReference>
<dbReference type="Pfam" id="PF00702">
    <property type="entry name" value="Hydrolase"/>
    <property type="match status" value="1"/>
</dbReference>